<reference evidence="2 3" key="1">
    <citation type="submission" date="2019-07" db="EMBL/GenBank/DDBJ databases">
        <title>Qingshengfaniella alkalisoli gen. nov., sp. nov., isolated from saline soil.</title>
        <authorList>
            <person name="Xu L."/>
            <person name="Huang X.-X."/>
            <person name="Sun J.-Q."/>
        </authorList>
    </citation>
    <scope>NUCLEOTIDE SEQUENCE [LARGE SCALE GENOMIC DNA]</scope>
    <source>
        <strain evidence="2 3">DSM 27279</strain>
    </source>
</reference>
<evidence type="ECO:0000256" key="1">
    <source>
        <dbReference type="ARBA" id="ARBA00005254"/>
    </source>
</evidence>
<organism evidence="2 3">
    <name type="scientific">Verticiella sediminum</name>
    <dbReference type="NCBI Taxonomy" id="1247510"/>
    <lineage>
        <taxon>Bacteria</taxon>
        <taxon>Pseudomonadati</taxon>
        <taxon>Pseudomonadota</taxon>
        <taxon>Betaproteobacteria</taxon>
        <taxon>Burkholderiales</taxon>
        <taxon>Alcaligenaceae</taxon>
        <taxon>Verticiella</taxon>
    </lineage>
</organism>
<dbReference type="CDD" id="cd06558">
    <property type="entry name" value="crotonase-like"/>
    <property type="match status" value="1"/>
</dbReference>
<dbReference type="InterPro" id="IPR029045">
    <property type="entry name" value="ClpP/crotonase-like_dom_sf"/>
</dbReference>
<sequence>MQAGQPFLDVEVQEHVAVVRLNRPERRNALSEPGVPGEFEALVDRLNQDMEVRVAILTGAGTAFSSGGNVKTMLARNGPGSGPVAAVPGRYASGIQRVTRALFRLNVPVIAAINGAATGAGLDLACMCDMRIAARSARLAESFIRLGIVPGDGGAWVLPRLIGDARAREMAFTGDAIDADTALAWGLVSQVVDDAGLMPAAMALAARVARNAPYQLRFTKQLFRDCRDMDLDRALEMSGLYQAMSHWTEDHAEGVAAALDKRMPVFKGH</sequence>
<comment type="similarity">
    <text evidence="1">Belongs to the enoyl-CoA hydratase/isomerase family.</text>
</comment>
<dbReference type="Pfam" id="PF00378">
    <property type="entry name" value="ECH_1"/>
    <property type="match status" value="1"/>
</dbReference>
<keyword evidence="3" id="KW-1185">Reference proteome</keyword>
<accession>A0A556AD24</accession>
<name>A0A556AD24_9BURK</name>
<evidence type="ECO:0000313" key="2">
    <source>
        <dbReference type="EMBL" id="TSH90791.1"/>
    </source>
</evidence>
<dbReference type="InterPro" id="IPR014748">
    <property type="entry name" value="Enoyl-CoA_hydra_C"/>
</dbReference>
<evidence type="ECO:0000313" key="3">
    <source>
        <dbReference type="Proteomes" id="UP000318405"/>
    </source>
</evidence>
<dbReference type="OrthoDB" id="8524220at2"/>
<dbReference type="NCBIfam" id="NF006699">
    <property type="entry name" value="PRK09245.1"/>
    <property type="match status" value="1"/>
</dbReference>
<gene>
    <name evidence="2" type="ORF">FOZ76_22245</name>
</gene>
<dbReference type="PANTHER" id="PTHR43459:SF1">
    <property type="entry name" value="EG:BACN32G11.4 PROTEIN"/>
    <property type="match status" value="1"/>
</dbReference>
<dbReference type="InterPro" id="IPR001753">
    <property type="entry name" value="Enoyl-CoA_hydra/iso"/>
</dbReference>
<dbReference type="Proteomes" id="UP000318405">
    <property type="component" value="Unassembled WGS sequence"/>
</dbReference>
<dbReference type="PANTHER" id="PTHR43459">
    <property type="entry name" value="ENOYL-COA HYDRATASE"/>
    <property type="match status" value="1"/>
</dbReference>
<comment type="caution">
    <text evidence="2">The sequence shown here is derived from an EMBL/GenBank/DDBJ whole genome shotgun (WGS) entry which is preliminary data.</text>
</comment>
<dbReference type="GO" id="GO:0003824">
    <property type="term" value="F:catalytic activity"/>
    <property type="evidence" value="ECO:0007669"/>
    <property type="project" value="UniProtKB-ARBA"/>
</dbReference>
<dbReference type="AlphaFoldDB" id="A0A556AD24"/>
<dbReference type="Gene3D" id="1.10.12.10">
    <property type="entry name" value="Lyase 2-enoyl-coa Hydratase, Chain A, domain 2"/>
    <property type="match status" value="1"/>
</dbReference>
<dbReference type="Gene3D" id="3.90.226.10">
    <property type="entry name" value="2-enoyl-CoA Hydratase, Chain A, domain 1"/>
    <property type="match status" value="1"/>
</dbReference>
<dbReference type="EMBL" id="VLTJ01000039">
    <property type="protein sequence ID" value="TSH90791.1"/>
    <property type="molecule type" value="Genomic_DNA"/>
</dbReference>
<proteinExistence type="inferred from homology"/>
<dbReference type="SUPFAM" id="SSF52096">
    <property type="entry name" value="ClpP/crotonase"/>
    <property type="match status" value="1"/>
</dbReference>
<protein>
    <submittedName>
        <fullName evidence="2">Crotonase/enoyl-CoA hydratase family protein</fullName>
    </submittedName>
</protein>